<dbReference type="SMART" id="SM01006">
    <property type="entry name" value="AlcB"/>
    <property type="match status" value="1"/>
</dbReference>
<dbReference type="PANTHER" id="PTHR31438">
    <property type="entry name" value="LYSINE N-ACYLTRANSFERASE C17G9.06C-RELATED"/>
    <property type="match status" value="1"/>
</dbReference>
<dbReference type="AlphaFoldDB" id="A0A9W9I0F4"/>
<proteinExistence type="inferred from homology"/>
<dbReference type="OrthoDB" id="4250781at2759"/>
<reference evidence="4" key="1">
    <citation type="submission" date="2022-11" db="EMBL/GenBank/DDBJ databases">
        <authorList>
            <person name="Petersen C."/>
        </authorList>
    </citation>
    <scope>NUCLEOTIDE SEQUENCE</scope>
    <source>
        <strain evidence="4">IBT 21917</strain>
    </source>
</reference>
<dbReference type="EMBL" id="JAPQKO010000005">
    <property type="protein sequence ID" value="KAJ5161001.1"/>
    <property type="molecule type" value="Genomic_DNA"/>
</dbReference>
<feature type="domain" description="Acyltransferase MbtK/IucB-like conserved" evidence="3">
    <location>
        <begin position="72"/>
        <end position="121"/>
    </location>
</feature>
<evidence type="ECO:0000313" key="5">
    <source>
        <dbReference type="Proteomes" id="UP001146351"/>
    </source>
</evidence>
<reference evidence="4" key="2">
    <citation type="journal article" date="2023" name="IMA Fungus">
        <title>Comparative genomic study of the Penicillium genus elucidates a diverse pangenome and 15 lateral gene transfer events.</title>
        <authorList>
            <person name="Petersen C."/>
            <person name="Sorensen T."/>
            <person name="Nielsen M.R."/>
            <person name="Sondergaard T.E."/>
            <person name="Sorensen J.L."/>
            <person name="Fitzpatrick D.A."/>
            <person name="Frisvad J.C."/>
            <person name="Nielsen K.L."/>
        </authorList>
    </citation>
    <scope>NUCLEOTIDE SEQUENCE</scope>
    <source>
        <strain evidence="4">IBT 21917</strain>
    </source>
</reference>
<dbReference type="SUPFAM" id="SSF55729">
    <property type="entry name" value="Acyl-CoA N-acyltransferases (Nat)"/>
    <property type="match status" value="1"/>
</dbReference>
<sequence>MERQRGSNPAVRAPDNKYPEGAGDGWDTVVGRHEFPERHVYALHPVRPSKPAPGSRMHSRYIPQLNEFFSVYALDYTDDEHLRLFHTWQNDPRVAKAWKETGTLDQHREYLRKMHEDPHQIAEDHLGLYYGAGDWDRGRHSLVGNERFRGSHRVIAWWCCLMHYLFLDDARTEYVTGEPNYSHLASLTYDHATGMNVAKLVDLPHKRSALILGSREKFFHVAPMRFDGSDTLDRNTFRVLKL</sequence>
<dbReference type="GO" id="GO:0016410">
    <property type="term" value="F:N-acyltransferase activity"/>
    <property type="evidence" value="ECO:0007669"/>
    <property type="project" value="TreeGrafter"/>
</dbReference>
<organism evidence="4 5">
    <name type="scientific">Penicillium capsulatum</name>
    <dbReference type="NCBI Taxonomy" id="69766"/>
    <lineage>
        <taxon>Eukaryota</taxon>
        <taxon>Fungi</taxon>
        <taxon>Dikarya</taxon>
        <taxon>Ascomycota</taxon>
        <taxon>Pezizomycotina</taxon>
        <taxon>Eurotiomycetes</taxon>
        <taxon>Eurotiomycetidae</taxon>
        <taxon>Eurotiales</taxon>
        <taxon>Aspergillaceae</taxon>
        <taxon>Penicillium</taxon>
    </lineage>
</organism>
<evidence type="ECO:0000256" key="2">
    <source>
        <dbReference type="SAM" id="MobiDB-lite"/>
    </source>
</evidence>
<dbReference type="InterPro" id="IPR016181">
    <property type="entry name" value="Acyl_CoA_acyltransferase"/>
</dbReference>
<evidence type="ECO:0000256" key="1">
    <source>
        <dbReference type="ARBA" id="ARBA00009893"/>
    </source>
</evidence>
<keyword evidence="5" id="KW-1185">Reference proteome</keyword>
<accession>A0A9W9I0F4</accession>
<name>A0A9W9I0F4_9EURO</name>
<dbReference type="InterPro" id="IPR019432">
    <property type="entry name" value="Acyltransferase_MbtK/IucB-like"/>
</dbReference>
<evidence type="ECO:0000259" key="3">
    <source>
        <dbReference type="SMART" id="SM01006"/>
    </source>
</evidence>
<comment type="similarity">
    <text evidence="1">Belongs to the lysine N-acyltransferase MbtK family.</text>
</comment>
<dbReference type="GO" id="GO:0019290">
    <property type="term" value="P:siderophore biosynthetic process"/>
    <property type="evidence" value="ECO:0007669"/>
    <property type="project" value="InterPro"/>
</dbReference>
<comment type="caution">
    <text evidence="4">The sequence shown here is derived from an EMBL/GenBank/DDBJ whole genome shotgun (WGS) entry which is preliminary data.</text>
</comment>
<dbReference type="Gene3D" id="3.40.630.30">
    <property type="match status" value="2"/>
</dbReference>
<gene>
    <name evidence="4" type="ORF">N7492_006393</name>
</gene>
<dbReference type="PANTHER" id="PTHR31438:SF7">
    <property type="entry name" value="ACYLTRANSFERASE MBTK_IUCB-LIKE CONSERVED DOMAIN-CONTAINING PROTEIN"/>
    <property type="match status" value="1"/>
</dbReference>
<dbReference type="Proteomes" id="UP001146351">
    <property type="component" value="Unassembled WGS sequence"/>
</dbReference>
<feature type="region of interest" description="Disordered" evidence="2">
    <location>
        <begin position="1"/>
        <end position="23"/>
    </location>
</feature>
<dbReference type="Pfam" id="PF13523">
    <property type="entry name" value="Acetyltransf_8"/>
    <property type="match status" value="1"/>
</dbReference>
<protein>
    <submittedName>
        <fullName evidence="4">Acyl-CoA N-acyltransferase</fullName>
    </submittedName>
</protein>
<evidence type="ECO:0000313" key="4">
    <source>
        <dbReference type="EMBL" id="KAJ5161001.1"/>
    </source>
</evidence>